<evidence type="ECO:0000256" key="9">
    <source>
        <dbReference type="ARBA" id="ARBA00023136"/>
    </source>
</evidence>
<dbReference type="Proteomes" id="UP000593567">
    <property type="component" value="Unassembled WGS sequence"/>
</dbReference>
<evidence type="ECO:0000256" key="12">
    <source>
        <dbReference type="SAM" id="Phobius"/>
    </source>
</evidence>
<accession>A0A7J7JJN6</accession>
<evidence type="ECO:0000256" key="1">
    <source>
        <dbReference type="ARBA" id="ARBA00003019"/>
    </source>
</evidence>
<evidence type="ECO:0000256" key="8">
    <source>
        <dbReference type="ARBA" id="ARBA00023065"/>
    </source>
</evidence>
<dbReference type="PANTHER" id="PTHR23516">
    <property type="entry name" value="SAM (S-ADENOSYL METHIONINE) TRANSPORTER"/>
    <property type="match status" value="1"/>
</dbReference>
<dbReference type="AlphaFoldDB" id="A0A7J7JJN6"/>
<keyword evidence="4" id="KW-0813">Transport</keyword>
<name>A0A7J7JJN6_BUGNE</name>
<keyword evidence="14" id="KW-1185">Reference proteome</keyword>
<dbReference type="Gene3D" id="1.20.1250.20">
    <property type="entry name" value="MFS general substrate transporter like domains"/>
    <property type="match status" value="1"/>
</dbReference>
<evidence type="ECO:0000256" key="4">
    <source>
        <dbReference type="ARBA" id="ARBA00022448"/>
    </source>
</evidence>
<dbReference type="EMBL" id="VXIV02002312">
    <property type="protein sequence ID" value="KAF6026267.1"/>
    <property type="molecule type" value="Genomic_DNA"/>
</dbReference>
<evidence type="ECO:0000256" key="6">
    <source>
        <dbReference type="ARBA" id="ARBA00022692"/>
    </source>
</evidence>
<dbReference type="CDD" id="cd17487">
    <property type="entry name" value="MFS_MFSD5_like"/>
    <property type="match status" value="1"/>
</dbReference>
<reference evidence="13" key="1">
    <citation type="submission" date="2020-06" db="EMBL/GenBank/DDBJ databases">
        <title>Draft genome of Bugula neritina, a colonial animal packing powerful symbionts and potential medicines.</title>
        <authorList>
            <person name="Rayko M."/>
        </authorList>
    </citation>
    <scope>NUCLEOTIDE SEQUENCE [LARGE SCALE GENOMIC DNA]</scope>
    <source>
        <strain evidence="13">Kwan_BN1</strain>
    </source>
</reference>
<keyword evidence="6 12" id="KW-0812">Transmembrane</keyword>
<dbReference type="SUPFAM" id="SSF103473">
    <property type="entry name" value="MFS general substrate transporter"/>
    <property type="match status" value="1"/>
</dbReference>
<proteinExistence type="predicted"/>
<evidence type="ECO:0000256" key="7">
    <source>
        <dbReference type="ARBA" id="ARBA00022989"/>
    </source>
</evidence>
<feature type="transmembrane region" description="Helical" evidence="12">
    <location>
        <begin position="108"/>
        <end position="125"/>
    </location>
</feature>
<keyword evidence="5" id="KW-1003">Cell membrane</keyword>
<dbReference type="GO" id="GO:0005886">
    <property type="term" value="C:plasma membrane"/>
    <property type="evidence" value="ECO:0007669"/>
    <property type="project" value="UniProtKB-SubCell"/>
</dbReference>
<organism evidence="13 14">
    <name type="scientific">Bugula neritina</name>
    <name type="common">Brown bryozoan</name>
    <name type="synonym">Sertularia neritina</name>
    <dbReference type="NCBI Taxonomy" id="10212"/>
    <lineage>
        <taxon>Eukaryota</taxon>
        <taxon>Metazoa</taxon>
        <taxon>Spiralia</taxon>
        <taxon>Lophotrochozoa</taxon>
        <taxon>Bryozoa</taxon>
        <taxon>Gymnolaemata</taxon>
        <taxon>Cheilostomatida</taxon>
        <taxon>Flustrina</taxon>
        <taxon>Buguloidea</taxon>
        <taxon>Bugulidae</taxon>
        <taxon>Bugula</taxon>
    </lineage>
</organism>
<keyword evidence="7 12" id="KW-1133">Transmembrane helix</keyword>
<feature type="transmembrane region" description="Helical" evidence="12">
    <location>
        <begin position="252"/>
        <end position="274"/>
    </location>
</feature>
<dbReference type="GO" id="GO:0006811">
    <property type="term" value="P:monoatomic ion transport"/>
    <property type="evidence" value="ECO:0007669"/>
    <property type="project" value="UniProtKB-KW"/>
</dbReference>
<feature type="transmembrane region" description="Helical" evidence="12">
    <location>
        <begin position="6"/>
        <end position="27"/>
    </location>
</feature>
<evidence type="ECO:0000256" key="3">
    <source>
        <dbReference type="ARBA" id="ARBA00021242"/>
    </source>
</evidence>
<feature type="transmembrane region" description="Helical" evidence="12">
    <location>
        <begin position="280"/>
        <end position="301"/>
    </location>
</feature>
<keyword evidence="8" id="KW-0406">Ion transport</keyword>
<gene>
    <name evidence="13" type="ORF">EB796_015421</name>
</gene>
<evidence type="ECO:0000256" key="2">
    <source>
        <dbReference type="ARBA" id="ARBA00004651"/>
    </source>
</evidence>
<evidence type="ECO:0000313" key="14">
    <source>
        <dbReference type="Proteomes" id="UP000593567"/>
    </source>
</evidence>
<dbReference type="InterPro" id="IPR008509">
    <property type="entry name" value="MOT2/MFSD5"/>
</dbReference>
<dbReference type="InterPro" id="IPR036259">
    <property type="entry name" value="MFS_trans_sf"/>
</dbReference>
<feature type="transmembrane region" description="Helical" evidence="12">
    <location>
        <begin position="203"/>
        <end position="225"/>
    </location>
</feature>
<evidence type="ECO:0000256" key="5">
    <source>
        <dbReference type="ARBA" id="ARBA00022475"/>
    </source>
</evidence>
<comment type="function">
    <text evidence="1">Mediates high-affinity intracellular uptake of the rare oligo-element molybdenum.</text>
</comment>
<feature type="transmembrane region" description="Helical" evidence="12">
    <location>
        <begin position="176"/>
        <end position="197"/>
    </location>
</feature>
<feature type="transmembrane region" description="Helical" evidence="12">
    <location>
        <begin position="78"/>
        <end position="101"/>
    </location>
</feature>
<dbReference type="GO" id="GO:0015098">
    <property type="term" value="F:molybdate ion transmembrane transporter activity"/>
    <property type="evidence" value="ECO:0007669"/>
    <property type="project" value="InterPro"/>
</dbReference>
<feature type="transmembrane region" description="Helical" evidence="12">
    <location>
        <begin position="48"/>
        <end position="66"/>
    </location>
</feature>
<evidence type="ECO:0000256" key="11">
    <source>
        <dbReference type="ARBA" id="ARBA00032555"/>
    </source>
</evidence>
<feature type="transmembrane region" description="Helical" evidence="12">
    <location>
        <begin position="137"/>
        <end position="155"/>
    </location>
</feature>
<protein>
    <recommendedName>
        <fullName evidence="3">Molybdate-anion transporter</fullName>
    </recommendedName>
    <alternativeName>
        <fullName evidence="10">Major facilitator superfamily domain-containing protein 5</fullName>
    </alternativeName>
    <alternativeName>
        <fullName evidence="11">Molybdate transporter 2 homolog</fullName>
    </alternativeName>
</protein>
<sequence length="344" mass="38853">MMVITYVAFAILSTVCMIITAYTWRAYQASAATVINNPNFTKFQRQYFSAYFLALIADWLQGPYLYQLYREYGFEQAQIAVLYAVGFASAVILGTWAPLVADKYGRRNLCIVFTVIYSIACFMKLSRSYGVLLLGKMFGGVATSLLFSSYEAWYIHEHVETHDFPKEWIAETMKKISLWNGFLAIISGIMANSLAEWLELGPIAPFIMAIPCLLVSGIVIMGTWAENYGTQQMKFKTICIAGLREIGDSRKILLLGAIQSTFESVLSLIVFLWTPVLAPGHPSLGIVFSSFMVCITIGTSLHELLSKHYNYSFLYYHQFPWLFLPAVFVLCLHTRTMLTPDSVF</sequence>
<keyword evidence="9 12" id="KW-0472">Membrane</keyword>
<evidence type="ECO:0000256" key="10">
    <source>
        <dbReference type="ARBA" id="ARBA00030646"/>
    </source>
</evidence>
<comment type="caution">
    <text evidence="13">The sequence shown here is derived from an EMBL/GenBank/DDBJ whole genome shotgun (WGS) entry which is preliminary data.</text>
</comment>
<feature type="transmembrane region" description="Helical" evidence="12">
    <location>
        <begin position="313"/>
        <end position="335"/>
    </location>
</feature>
<dbReference type="Pfam" id="PF05631">
    <property type="entry name" value="MFS_5"/>
    <property type="match status" value="1"/>
</dbReference>
<dbReference type="PANTHER" id="PTHR23516:SF1">
    <property type="entry name" value="MOLYBDATE-ANION TRANSPORTER"/>
    <property type="match status" value="1"/>
</dbReference>
<comment type="subcellular location">
    <subcellularLocation>
        <location evidence="2">Cell membrane</location>
        <topology evidence="2">Multi-pass membrane protein</topology>
    </subcellularLocation>
</comment>
<evidence type="ECO:0000313" key="13">
    <source>
        <dbReference type="EMBL" id="KAF6026267.1"/>
    </source>
</evidence>
<dbReference type="OrthoDB" id="263957at2759"/>